<evidence type="ECO:0000256" key="1">
    <source>
        <dbReference type="SAM" id="SignalP"/>
    </source>
</evidence>
<evidence type="ECO:0000313" key="2">
    <source>
        <dbReference type="EMBL" id="XDO98483.1"/>
    </source>
</evidence>
<dbReference type="EMBL" id="CP158375">
    <property type="protein sequence ID" value="XDO98483.1"/>
    <property type="molecule type" value="Genomic_DNA"/>
</dbReference>
<proteinExistence type="predicted"/>
<feature type="signal peptide" evidence="1">
    <location>
        <begin position="1"/>
        <end position="23"/>
    </location>
</feature>
<name>A0AB39KYY8_9CAUL</name>
<dbReference type="RefSeq" id="WP_369062358.1">
    <property type="nucleotide sequence ID" value="NZ_CP158375.1"/>
</dbReference>
<reference evidence="2" key="1">
    <citation type="submission" date="2024-06" db="EMBL/GenBank/DDBJ databases">
        <title>Caulobacter inopinatus, sp. nov.</title>
        <authorList>
            <person name="Donachie S.P."/>
        </authorList>
    </citation>
    <scope>NUCLEOTIDE SEQUENCE</scope>
    <source>
        <strain evidence="2">73W</strain>
    </source>
</reference>
<feature type="chain" id="PRO_5044254347" evidence="1">
    <location>
        <begin position="24"/>
        <end position="189"/>
    </location>
</feature>
<organism evidence="2">
    <name type="scientific">Caulobacter sp. 73W</name>
    <dbReference type="NCBI Taxonomy" id="3161137"/>
    <lineage>
        <taxon>Bacteria</taxon>
        <taxon>Pseudomonadati</taxon>
        <taxon>Pseudomonadota</taxon>
        <taxon>Alphaproteobacteria</taxon>
        <taxon>Caulobacterales</taxon>
        <taxon>Caulobacteraceae</taxon>
        <taxon>Caulobacter</taxon>
    </lineage>
</organism>
<sequence>MRPSAKIIPILLTGLLCAGQAVARDNASAPEPKDEAGGGWRETVVTVGSQPARDLGMAKRQIPAILQQAAAAPYDVQGLDSCQAVAAQRAALDEVLGPDLDGSEPARENRGVKLAEAGGRTLVNSIIPFRGLIREISGAAPADRRLELMVDAGHARRGFLRGVEAKLECAIPVINVASTPATVVGALNE</sequence>
<accession>A0AB39KYY8</accession>
<keyword evidence="1" id="KW-0732">Signal</keyword>
<gene>
    <name evidence="2" type="ORF">ABOZ73_08730</name>
</gene>
<protein>
    <submittedName>
        <fullName evidence="2">Uncharacterized protein</fullName>
    </submittedName>
</protein>
<dbReference type="AlphaFoldDB" id="A0AB39KYY8"/>